<sequence>MFFRYDDHVIGGWGWFAMAISMLLFLALIVTIVFLLWRAITRSGPGGWTGPLRTSGAEQLLAERYARGEIDEEEYQRRLATLRGSRPGGSPPGAAKS</sequence>
<reference evidence="3" key="1">
    <citation type="submission" date="2021-10" db="EMBL/GenBank/DDBJ databases">
        <title>Streptomyces nigrumlapis sp.nov.,an antimicrobial producing actinobacterium isolated from Black Gobi rocks.</title>
        <authorList>
            <person name="Wen Y."/>
            <person name="Zhang W."/>
            <person name="Liu X.G."/>
        </authorList>
    </citation>
    <scope>NUCLEOTIDE SEQUENCE</scope>
    <source>
        <strain evidence="3">ST13-2-2</strain>
    </source>
</reference>
<gene>
    <name evidence="3" type="ORF">K9S39_21460</name>
</gene>
<accession>A0ABY4M8I8</accession>
<evidence type="ECO:0000256" key="1">
    <source>
        <dbReference type="SAM" id="Phobius"/>
    </source>
</evidence>
<proteinExistence type="predicted"/>
<dbReference type="EMBL" id="CP086322">
    <property type="protein sequence ID" value="UQA94099.1"/>
    <property type="molecule type" value="Genomic_DNA"/>
</dbReference>
<organism evidence="3 4">
    <name type="scientific">Streptomyces halobius</name>
    <dbReference type="NCBI Taxonomy" id="2879846"/>
    <lineage>
        <taxon>Bacteria</taxon>
        <taxon>Bacillati</taxon>
        <taxon>Actinomycetota</taxon>
        <taxon>Actinomycetes</taxon>
        <taxon>Kitasatosporales</taxon>
        <taxon>Streptomycetaceae</taxon>
        <taxon>Streptomyces</taxon>
    </lineage>
</organism>
<feature type="transmembrane region" description="Helical" evidence="1">
    <location>
        <begin position="12"/>
        <end position="37"/>
    </location>
</feature>
<keyword evidence="4" id="KW-1185">Reference proteome</keyword>
<feature type="domain" description="SHOCT" evidence="2">
    <location>
        <begin position="58"/>
        <end position="82"/>
    </location>
</feature>
<dbReference type="InterPro" id="IPR018649">
    <property type="entry name" value="SHOCT"/>
</dbReference>
<dbReference type="RefSeq" id="WP_248864979.1">
    <property type="nucleotide sequence ID" value="NZ_CP086322.1"/>
</dbReference>
<keyword evidence="1" id="KW-0812">Transmembrane</keyword>
<dbReference type="Proteomes" id="UP000830115">
    <property type="component" value="Chromosome"/>
</dbReference>
<evidence type="ECO:0000313" key="4">
    <source>
        <dbReference type="Proteomes" id="UP000830115"/>
    </source>
</evidence>
<evidence type="ECO:0000259" key="2">
    <source>
        <dbReference type="Pfam" id="PF09851"/>
    </source>
</evidence>
<protein>
    <submittedName>
        <fullName evidence="3">SHOCT domain-containing protein</fullName>
    </submittedName>
</protein>
<keyword evidence="1" id="KW-1133">Transmembrane helix</keyword>
<dbReference type="Pfam" id="PF09851">
    <property type="entry name" value="SHOCT"/>
    <property type="match status" value="1"/>
</dbReference>
<name>A0ABY4M8I8_9ACTN</name>
<evidence type="ECO:0000313" key="3">
    <source>
        <dbReference type="EMBL" id="UQA94099.1"/>
    </source>
</evidence>
<keyword evidence="1" id="KW-0472">Membrane</keyword>